<dbReference type="SUPFAM" id="SSF52113">
    <property type="entry name" value="BRCT domain"/>
    <property type="match status" value="1"/>
</dbReference>
<dbReference type="PANTHER" id="PTHR23196">
    <property type="entry name" value="PAX TRANSCRIPTION ACTIVATION DOMAIN INTERACTING PROTEIN"/>
    <property type="match status" value="1"/>
</dbReference>
<keyword evidence="3" id="KW-0539">Nucleus</keyword>
<sequence>MAGEASCAFDKASCAFDEDSQDTPVGFHDTPSQWYTANHRKRALLSRCVGSPTQRDSKMTQVATEGARPLGESTVPVFVAAMPSQEEKDELGHEEDDVDEEETQIRMTNSEEQEGAPRLERKIVEETVPLPIVSAVSSASRSVDDAGMENSDDVSNMSDDMLEQDGSVVKLPEIAALFRQREEKQEVVQNRIYTPRASHLFSSITGSTSSLENQKAAEKNNEDDQHKSPQLADEITLDISEDKSSRSDDVKEASSRSALTVPRKSPTSRKCAKVIDSESTGSQSEGGSIRVILTGLEPTAAIRKRIKSITDADYESNIEKATHVVAPQNQLKRTVKLLCGISCCTHILGKRWLDQSARAGAAVDEQANCLHDEEAESKWQFDLRRTMYDVSSKQRQRLFAGYSVFITNHKFVLPPAKDLVKIVECAGGKASSKGKPGLHDMVISSEMALAAASVRKQLANANPERITHPS</sequence>
<dbReference type="PANTHER" id="PTHR23196:SF1">
    <property type="entry name" value="PAX-INTERACTING PROTEIN 1"/>
    <property type="match status" value="1"/>
</dbReference>
<keyword evidence="6" id="KW-1185">Reference proteome</keyword>
<protein>
    <recommendedName>
        <fullName evidence="7">BRCT domain-containing protein</fullName>
    </recommendedName>
</protein>
<keyword evidence="2" id="KW-0227">DNA damage</keyword>
<comment type="subcellular location">
    <subcellularLocation>
        <location evidence="1">Nucleus</location>
    </subcellularLocation>
</comment>
<evidence type="ECO:0000313" key="6">
    <source>
        <dbReference type="Proteomes" id="UP001162029"/>
    </source>
</evidence>
<feature type="region of interest" description="Disordered" evidence="4">
    <location>
        <begin position="135"/>
        <end position="159"/>
    </location>
</feature>
<dbReference type="GO" id="GO:0006974">
    <property type="term" value="P:DNA damage response"/>
    <property type="evidence" value="ECO:0007669"/>
    <property type="project" value="UniProtKB-KW"/>
</dbReference>
<evidence type="ECO:0000256" key="4">
    <source>
        <dbReference type="SAM" id="MobiDB-lite"/>
    </source>
</evidence>
<feature type="compositionally biased region" description="Acidic residues" evidence="4">
    <location>
        <begin position="87"/>
        <end position="102"/>
    </location>
</feature>
<feature type="compositionally biased region" description="Basic and acidic residues" evidence="4">
    <location>
        <begin position="215"/>
        <end position="227"/>
    </location>
</feature>
<dbReference type="InterPro" id="IPR036420">
    <property type="entry name" value="BRCT_dom_sf"/>
</dbReference>
<comment type="caution">
    <text evidence="5">The sequence shown here is derived from an EMBL/GenBank/DDBJ whole genome shotgun (WGS) entry which is preliminary data.</text>
</comment>
<feature type="compositionally biased region" description="Low complexity" evidence="4">
    <location>
        <begin position="277"/>
        <end position="286"/>
    </location>
</feature>
<evidence type="ECO:0008006" key="7">
    <source>
        <dbReference type="Google" id="ProtNLM"/>
    </source>
</evidence>
<dbReference type="Gene3D" id="3.40.50.10190">
    <property type="entry name" value="BRCT domain"/>
    <property type="match status" value="2"/>
</dbReference>
<organism evidence="5 6">
    <name type="scientific">Peronospora destructor</name>
    <dbReference type="NCBI Taxonomy" id="86335"/>
    <lineage>
        <taxon>Eukaryota</taxon>
        <taxon>Sar</taxon>
        <taxon>Stramenopiles</taxon>
        <taxon>Oomycota</taxon>
        <taxon>Peronosporomycetes</taxon>
        <taxon>Peronosporales</taxon>
        <taxon>Peronosporaceae</taxon>
        <taxon>Peronospora</taxon>
    </lineage>
</organism>
<proteinExistence type="predicted"/>
<feature type="region of interest" description="Disordered" evidence="4">
    <location>
        <begin position="204"/>
        <end position="286"/>
    </location>
</feature>
<dbReference type="EMBL" id="CANTFM010000656">
    <property type="protein sequence ID" value="CAI5727508.1"/>
    <property type="molecule type" value="Genomic_DNA"/>
</dbReference>
<dbReference type="GO" id="GO:0005634">
    <property type="term" value="C:nucleus"/>
    <property type="evidence" value="ECO:0007669"/>
    <property type="project" value="UniProtKB-SubCell"/>
</dbReference>
<feature type="compositionally biased region" description="Basic and acidic residues" evidence="4">
    <location>
        <begin position="240"/>
        <end position="254"/>
    </location>
</feature>
<accession>A0AAV0TWS0</accession>
<name>A0AAV0TWS0_9STRA</name>
<evidence type="ECO:0000256" key="1">
    <source>
        <dbReference type="ARBA" id="ARBA00004123"/>
    </source>
</evidence>
<evidence type="ECO:0000256" key="3">
    <source>
        <dbReference type="ARBA" id="ARBA00023242"/>
    </source>
</evidence>
<feature type="compositionally biased region" description="Polar residues" evidence="4">
    <location>
        <begin position="204"/>
        <end position="213"/>
    </location>
</feature>
<evidence type="ECO:0000313" key="5">
    <source>
        <dbReference type="EMBL" id="CAI5727508.1"/>
    </source>
</evidence>
<dbReference type="AlphaFoldDB" id="A0AAV0TWS0"/>
<evidence type="ECO:0000256" key="2">
    <source>
        <dbReference type="ARBA" id="ARBA00022763"/>
    </source>
</evidence>
<reference evidence="5" key="1">
    <citation type="submission" date="2022-12" db="EMBL/GenBank/DDBJ databases">
        <authorList>
            <person name="Webb A."/>
        </authorList>
    </citation>
    <scope>NUCLEOTIDE SEQUENCE</scope>
    <source>
        <strain evidence="5">Pd1</strain>
    </source>
</reference>
<feature type="region of interest" description="Disordered" evidence="4">
    <location>
        <begin position="83"/>
        <end position="123"/>
    </location>
</feature>
<dbReference type="InterPro" id="IPR051579">
    <property type="entry name" value="DDR_Transcriptional_Reg"/>
</dbReference>
<dbReference type="Proteomes" id="UP001162029">
    <property type="component" value="Unassembled WGS sequence"/>
</dbReference>
<gene>
    <name evidence="5" type="ORF">PDE001_LOCUS3822</name>
</gene>